<dbReference type="EMBL" id="VRTS01000002">
    <property type="protein sequence ID" value="TXK64907.1"/>
    <property type="molecule type" value="Genomic_DNA"/>
</dbReference>
<name>A0A5C8KZ64_9GAMM</name>
<feature type="transmembrane region" description="Helical" evidence="1">
    <location>
        <begin position="76"/>
        <end position="96"/>
    </location>
</feature>
<feature type="transmembrane region" description="Helical" evidence="1">
    <location>
        <begin position="102"/>
        <end position="124"/>
    </location>
</feature>
<keyword evidence="1" id="KW-0472">Membrane</keyword>
<keyword evidence="1" id="KW-0812">Transmembrane</keyword>
<feature type="transmembrane region" description="Helical" evidence="1">
    <location>
        <begin position="45"/>
        <end position="64"/>
    </location>
</feature>
<gene>
    <name evidence="2" type="ORF">FU658_03510</name>
</gene>
<dbReference type="InterPro" id="IPR025597">
    <property type="entry name" value="DUF4345"/>
</dbReference>
<evidence type="ECO:0000256" key="1">
    <source>
        <dbReference type="SAM" id="Phobius"/>
    </source>
</evidence>
<reference evidence="2 3" key="1">
    <citation type="submission" date="2019-08" db="EMBL/GenBank/DDBJ databases">
        <authorList>
            <person name="Karlyshev A.V."/>
        </authorList>
    </citation>
    <scope>NUCLEOTIDE SEQUENCE [LARGE SCALE GENOMIC DNA]</scope>
    <source>
        <strain evidence="2 3">Alg18-2.2</strain>
    </source>
</reference>
<dbReference type="Pfam" id="PF14248">
    <property type="entry name" value="DUF4345"/>
    <property type="match status" value="1"/>
</dbReference>
<dbReference type="Proteomes" id="UP000321248">
    <property type="component" value="Unassembled WGS sequence"/>
</dbReference>
<dbReference type="RefSeq" id="WP_147890827.1">
    <property type="nucleotide sequence ID" value="NZ_VRTS01000002.1"/>
</dbReference>
<proteinExistence type="predicted"/>
<accession>A0A5C8KZ64</accession>
<protein>
    <submittedName>
        <fullName evidence="2">DUF4345 domain-containing protein</fullName>
    </submittedName>
</protein>
<keyword evidence="1" id="KW-1133">Transmembrane helix</keyword>
<comment type="caution">
    <text evidence="2">The sequence shown here is derived from an EMBL/GenBank/DDBJ whole genome shotgun (WGS) entry which is preliminary data.</text>
</comment>
<dbReference type="AlphaFoldDB" id="A0A5C8KZ64"/>
<keyword evidence="3" id="KW-1185">Reference proteome</keyword>
<dbReference type="OrthoDB" id="5966752at2"/>
<sequence>MHWLVRLTLILAALGFLGFGGWFLLDPVDPMARIGITLSGEAAPVELRAFYGGLEIALAAWLLLAATRPHWARPALWLVLLLNLGIGISRVLGALIDQVWTGFFTGALVWEFGFVALAATALWMDAVRRTRDG</sequence>
<feature type="transmembrane region" description="Helical" evidence="1">
    <location>
        <begin position="7"/>
        <end position="25"/>
    </location>
</feature>
<organism evidence="2 3">
    <name type="scientific">Alkalisalibacterium limincola</name>
    <dbReference type="NCBI Taxonomy" id="2699169"/>
    <lineage>
        <taxon>Bacteria</taxon>
        <taxon>Pseudomonadati</taxon>
        <taxon>Pseudomonadota</taxon>
        <taxon>Gammaproteobacteria</taxon>
        <taxon>Lysobacterales</taxon>
        <taxon>Lysobacteraceae</taxon>
        <taxon>Alkalisalibacterium</taxon>
    </lineage>
</organism>
<evidence type="ECO:0000313" key="2">
    <source>
        <dbReference type="EMBL" id="TXK64907.1"/>
    </source>
</evidence>
<evidence type="ECO:0000313" key="3">
    <source>
        <dbReference type="Proteomes" id="UP000321248"/>
    </source>
</evidence>